<dbReference type="GO" id="GO:0009228">
    <property type="term" value="P:thiamine biosynthetic process"/>
    <property type="evidence" value="ECO:0007669"/>
    <property type="project" value="InterPro"/>
</dbReference>
<dbReference type="Gene3D" id="3.40.190.10">
    <property type="entry name" value="Periplasmic binding protein-like II"/>
    <property type="match status" value="1"/>
</dbReference>
<dbReference type="PANTHER" id="PTHR31528:SF15">
    <property type="entry name" value="RIBOFLAVIN-BINDING PROTEIN RIBY"/>
    <property type="match status" value="1"/>
</dbReference>
<dbReference type="InterPro" id="IPR015168">
    <property type="entry name" value="SsuA/THI5"/>
</dbReference>
<evidence type="ECO:0000259" key="1">
    <source>
        <dbReference type="Pfam" id="PF09084"/>
    </source>
</evidence>
<dbReference type="InterPro" id="IPR027939">
    <property type="entry name" value="NMT1/THI5"/>
</dbReference>
<proteinExistence type="predicted"/>
<protein>
    <submittedName>
        <fullName evidence="2">NMT1/THI5 like</fullName>
    </submittedName>
</protein>
<dbReference type="EMBL" id="CAADFG010000118">
    <property type="protein sequence ID" value="VFJ97287.1"/>
    <property type="molecule type" value="Genomic_DNA"/>
</dbReference>
<organism evidence="2">
    <name type="scientific">Candidatus Kentrum eta</name>
    <dbReference type="NCBI Taxonomy" id="2126337"/>
    <lineage>
        <taxon>Bacteria</taxon>
        <taxon>Pseudomonadati</taxon>
        <taxon>Pseudomonadota</taxon>
        <taxon>Gammaproteobacteria</taxon>
        <taxon>Candidatus Kentrum</taxon>
    </lineage>
</organism>
<evidence type="ECO:0000313" key="2">
    <source>
        <dbReference type="EMBL" id="VFJ97287.1"/>
    </source>
</evidence>
<dbReference type="Pfam" id="PF09084">
    <property type="entry name" value="NMT1"/>
    <property type="match status" value="1"/>
</dbReference>
<name>A0A450UXN2_9GAMM</name>
<dbReference type="PANTHER" id="PTHR31528">
    <property type="entry name" value="4-AMINO-5-HYDROXYMETHYL-2-METHYLPYRIMIDINE PHOSPHATE SYNTHASE THI11-RELATED"/>
    <property type="match status" value="1"/>
</dbReference>
<reference evidence="2" key="1">
    <citation type="submission" date="2019-02" db="EMBL/GenBank/DDBJ databases">
        <authorList>
            <person name="Gruber-Vodicka R. H."/>
            <person name="Seah K. B. B."/>
        </authorList>
    </citation>
    <scope>NUCLEOTIDE SEQUENCE</scope>
    <source>
        <strain evidence="2">BECK_SA2B15</strain>
    </source>
</reference>
<accession>A0A450UXN2</accession>
<gene>
    <name evidence="2" type="ORF">BECKH772A_GA0070896_101181</name>
</gene>
<dbReference type="AlphaFoldDB" id="A0A450UXN2"/>
<sequence>MEVVIRHNKEKSLKEITIAQWGQEKYLIYLPLYVAIEKDFFAAEGLKVSLKFTGNDDQTFAAVIQGDADFGVGDPIFTAISQERGFPAKVIRLIDH</sequence>
<dbReference type="SUPFAM" id="SSF53850">
    <property type="entry name" value="Periplasmic binding protein-like II"/>
    <property type="match status" value="1"/>
</dbReference>
<feature type="domain" description="SsuA/THI5-like" evidence="1">
    <location>
        <begin position="30"/>
        <end position="91"/>
    </location>
</feature>